<comment type="subcellular location">
    <subcellularLocation>
        <location evidence="1">Cell projection</location>
        <location evidence="1">Cilium</location>
    </subcellularLocation>
    <subcellularLocation>
        <location evidence="2">Cytoplasm</location>
        <location evidence="2">Cytoskeleton</location>
    </subcellularLocation>
</comment>
<dbReference type="PROSITE" id="PS51665">
    <property type="entry name" value="ENKURIN"/>
    <property type="match status" value="1"/>
</dbReference>
<dbReference type="EMBL" id="BRYA01000390">
    <property type="protein sequence ID" value="GMI48399.1"/>
    <property type="molecule type" value="Genomic_DNA"/>
</dbReference>
<evidence type="ECO:0000256" key="3">
    <source>
        <dbReference type="ARBA" id="ARBA00022490"/>
    </source>
</evidence>
<sequence length="332" mass="37929">MNTARSGVSHAAVERSPHKQAAIARRKMMSGSQARSLIAPVNGFRGAQAARGQSVRNHMTENRRALKEMQRKNMEKDAMEKEKTSRGLKKMKQFQGVQSKINNGINANALKDEYEEEPFQASGEENNKPLWQKKHNNFLKKKTGDYVDSMTMAMQNLGKNNSEILAKPSPRLEERRGQARKPALHNQRASLKARYQKDYLNQNKTEIIGAKPTSRVGDSDDSPYKHKSHGQIPDYLKKRKQTWEEEEKIRQLNKADEDCPDGMTLMPESERLETLRVLNESETLTKNELFAMPLTVETLAQKKKKNALEAKLKEIEDAVKIFNRPKVFIALD</sequence>
<evidence type="ECO:0000256" key="2">
    <source>
        <dbReference type="ARBA" id="ARBA00004245"/>
    </source>
</evidence>
<dbReference type="Pfam" id="PF13864">
    <property type="entry name" value="Enkurin"/>
    <property type="match status" value="1"/>
</dbReference>
<reference evidence="9" key="1">
    <citation type="journal article" date="2023" name="Commun. Biol.">
        <title>Genome analysis of Parmales, the sister group of diatoms, reveals the evolutionary specialization of diatoms from phago-mixotrophs to photoautotrophs.</title>
        <authorList>
            <person name="Ban H."/>
            <person name="Sato S."/>
            <person name="Yoshikawa S."/>
            <person name="Yamada K."/>
            <person name="Nakamura Y."/>
            <person name="Ichinomiya M."/>
            <person name="Sato N."/>
            <person name="Blanc-Mathieu R."/>
            <person name="Endo H."/>
            <person name="Kuwata A."/>
            <person name="Ogata H."/>
        </authorList>
    </citation>
    <scope>NUCLEOTIDE SEQUENCE [LARGE SCALE GENOMIC DNA]</scope>
</reference>
<protein>
    <recommendedName>
        <fullName evidence="7">Enkurin domain-containing protein</fullName>
    </recommendedName>
</protein>
<organism evidence="8 9">
    <name type="scientific">Triparma columacea</name>
    <dbReference type="NCBI Taxonomy" id="722753"/>
    <lineage>
        <taxon>Eukaryota</taxon>
        <taxon>Sar</taxon>
        <taxon>Stramenopiles</taxon>
        <taxon>Ochrophyta</taxon>
        <taxon>Bolidophyceae</taxon>
        <taxon>Parmales</taxon>
        <taxon>Triparmaceae</taxon>
        <taxon>Triparma</taxon>
    </lineage>
</organism>
<keyword evidence="5" id="KW-0966">Cell projection</keyword>
<dbReference type="GO" id="GO:0005881">
    <property type="term" value="C:cytoplasmic microtubule"/>
    <property type="evidence" value="ECO:0007669"/>
    <property type="project" value="TreeGrafter"/>
</dbReference>
<name>A0A9W7LFC1_9STRA</name>
<dbReference type="OrthoDB" id="10264920at2759"/>
<dbReference type="InterPro" id="IPR052102">
    <property type="entry name" value="Enkurin_domain-protein"/>
</dbReference>
<dbReference type="AlphaFoldDB" id="A0A9W7LFC1"/>
<feature type="region of interest" description="Disordered" evidence="6">
    <location>
        <begin position="211"/>
        <end position="230"/>
    </location>
</feature>
<evidence type="ECO:0000313" key="8">
    <source>
        <dbReference type="EMBL" id="GMI48399.1"/>
    </source>
</evidence>
<evidence type="ECO:0000256" key="4">
    <source>
        <dbReference type="ARBA" id="ARBA00023212"/>
    </source>
</evidence>
<dbReference type="InterPro" id="IPR027012">
    <property type="entry name" value="Enkurin_dom"/>
</dbReference>
<keyword evidence="9" id="KW-1185">Reference proteome</keyword>
<evidence type="ECO:0000259" key="7">
    <source>
        <dbReference type="PROSITE" id="PS51665"/>
    </source>
</evidence>
<evidence type="ECO:0000256" key="1">
    <source>
        <dbReference type="ARBA" id="ARBA00004138"/>
    </source>
</evidence>
<proteinExistence type="predicted"/>
<evidence type="ECO:0000256" key="5">
    <source>
        <dbReference type="ARBA" id="ARBA00023273"/>
    </source>
</evidence>
<feature type="compositionally biased region" description="Basic and acidic residues" evidence="6">
    <location>
        <begin position="58"/>
        <end position="85"/>
    </location>
</feature>
<gene>
    <name evidence="8" type="ORF">TrCOL_g8632</name>
</gene>
<feature type="domain" description="Enkurin" evidence="7">
    <location>
        <begin position="238"/>
        <end position="330"/>
    </location>
</feature>
<evidence type="ECO:0000256" key="6">
    <source>
        <dbReference type="SAM" id="MobiDB-lite"/>
    </source>
</evidence>
<dbReference type="Proteomes" id="UP001165065">
    <property type="component" value="Unassembled WGS sequence"/>
</dbReference>
<accession>A0A9W7LFC1</accession>
<dbReference type="GO" id="GO:0005929">
    <property type="term" value="C:cilium"/>
    <property type="evidence" value="ECO:0007669"/>
    <property type="project" value="UniProtKB-SubCell"/>
</dbReference>
<feature type="region of interest" description="Disordered" evidence="6">
    <location>
        <begin position="1"/>
        <end position="94"/>
    </location>
</feature>
<evidence type="ECO:0000313" key="9">
    <source>
        <dbReference type="Proteomes" id="UP001165065"/>
    </source>
</evidence>
<dbReference type="PANTHER" id="PTHR21490">
    <property type="entry name" value="ENKURIN-RELATED"/>
    <property type="match status" value="1"/>
</dbReference>
<comment type="caution">
    <text evidence="8">The sequence shown here is derived from an EMBL/GenBank/DDBJ whole genome shotgun (WGS) entry which is preliminary data.</text>
</comment>
<keyword evidence="4" id="KW-0206">Cytoskeleton</keyword>
<dbReference type="PANTHER" id="PTHR21490:SF2">
    <property type="entry name" value="ENKURIN DOMAIN-CONTAINING PROTEIN 1"/>
    <property type="match status" value="1"/>
</dbReference>
<keyword evidence="3" id="KW-0963">Cytoplasm</keyword>